<dbReference type="Proteomes" id="UP000827721">
    <property type="component" value="Unassembled WGS sequence"/>
</dbReference>
<feature type="compositionally biased region" description="Polar residues" evidence="1">
    <location>
        <begin position="1"/>
        <end position="13"/>
    </location>
</feature>
<accession>A0ABQ8H5T1</accession>
<feature type="region of interest" description="Disordered" evidence="1">
    <location>
        <begin position="1"/>
        <end position="33"/>
    </location>
</feature>
<keyword evidence="2" id="KW-1133">Transmembrane helix</keyword>
<evidence type="ECO:0000313" key="4">
    <source>
        <dbReference type="Proteomes" id="UP000827721"/>
    </source>
</evidence>
<gene>
    <name evidence="3" type="ORF">JRO89_XS13G0009200</name>
</gene>
<proteinExistence type="predicted"/>
<name>A0ABQ8H5T1_9ROSI</name>
<organism evidence="3 4">
    <name type="scientific">Xanthoceras sorbifolium</name>
    <dbReference type="NCBI Taxonomy" id="99658"/>
    <lineage>
        <taxon>Eukaryota</taxon>
        <taxon>Viridiplantae</taxon>
        <taxon>Streptophyta</taxon>
        <taxon>Embryophyta</taxon>
        <taxon>Tracheophyta</taxon>
        <taxon>Spermatophyta</taxon>
        <taxon>Magnoliopsida</taxon>
        <taxon>eudicotyledons</taxon>
        <taxon>Gunneridae</taxon>
        <taxon>Pentapetalae</taxon>
        <taxon>rosids</taxon>
        <taxon>malvids</taxon>
        <taxon>Sapindales</taxon>
        <taxon>Sapindaceae</taxon>
        <taxon>Xanthoceroideae</taxon>
        <taxon>Xanthoceras</taxon>
    </lineage>
</organism>
<keyword evidence="4" id="KW-1185">Reference proteome</keyword>
<evidence type="ECO:0000256" key="2">
    <source>
        <dbReference type="SAM" id="Phobius"/>
    </source>
</evidence>
<dbReference type="PANTHER" id="PTHR33429">
    <property type="entry name" value="OS02G0708000 PROTEIN-RELATED"/>
    <property type="match status" value="1"/>
</dbReference>
<dbReference type="PANTHER" id="PTHR33429:SF23">
    <property type="entry name" value="OS02G0709350 PROTEIN"/>
    <property type="match status" value="1"/>
</dbReference>
<evidence type="ECO:0000256" key="1">
    <source>
        <dbReference type="SAM" id="MobiDB-lite"/>
    </source>
</evidence>
<sequence>MASTSLLPNQQQPVEGEVEPNSQGVPTAGSSSSGSIGPFFAVISVLTVLAILSCVLGRYCRRGGVGVVAETPLDSIKGGGCLGWVKRRWRRCMAGEVEAGAKVMAFGDYKNHVKAKDIGHDVQDPPQP</sequence>
<protein>
    <submittedName>
        <fullName evidence="3">Uncharacterized protein</fullName>
    </submittedName>
</protein>
<dbReference type="EMBL" id="JAFEMO010000013">
    <property type="protein sequence ID" value="KAH7549285.1"/>
    <property type="molecule type" value="Genomic_DNA"/>
</dbReference>
<reference evidence="3 4" key="1">
    <citation type="submission" date="2021-02" db="EMBL/GenBank/DDBJ databases">
        <title>Plant Genome Project.</title>
        <authorList>
            <person name="Zhang R.-G."/>
        </authorList>
    </citation>
    <scope>NUCLEOTIDE SEQUENCE [LARGE SCALE GENOMIC DNA]</scope>
    <source>
        <tissue evidence="3">Leaves</tissue>
    </source>
</reference>
<evidence type="ECO:0000313" key="3">
    <source>
        <dbReference type="EMBL" id="KAH7549285.1"/>
    </source>
</evidence>
<keyword evidence="2" id="KW-0472">Membrane</keyword>
<keyword evidence="2" id="KW-0812">Transmembrane</keyword>
<comment type="caution">
    <text evidence="3">The sequence shown here is derived from an EMBL/GenBank/DDBJ whole genome shotgun (WGS) entry which is preliminary data.</text>
</comment>
<feature type="transmembrane region" description="Helical" evidence="2">
    <location>
        <begin position="36"/>
        <end position="56"/>
    </location>
</feature>